<comment type="caution">
    <text evidence="8">The sequence shown here is derived from an EMBL/GenBank/DDBJ whole genome shotgun (WGS) entry which is preliminary data.</text>
</comment>
<keyword evidence="5" id="KW-1015">Disulfide bond</keyword>
<accession>A0A7W6EC28</accession>
<dbReference type="Proteomes" id="UP000530268">
    <property type="component" value="Unassembled WGS sequence"/>
</dbReference>
<sequence length="222" mass="23871">MTRKTLVLIILAAVLGLFAFGAWFVSRPGPAPVATAVPAQQQDLLVRSYSPVLGREDAPVTIVEFLDPACEACRSFYPIVKEILAEYPEDVRVVIRYTPFHGEGSELAIKVLEAARLQNVFTPVLEALFENQQVWASHGAPAAEQIMAVAGSVGLDVEAAKIQIMSPSIIAVLNQDRADVEAVGVTQTPTFFVNGKPLVEFGAKQLLLQVQAEIDAATANSD</sequence>
<gene>
    <name evidence="8" type="ORF">GGR95_003099</name>
</gene>
<dbReference type="RefSeq" id="WP_184567366.1">
    <property type="nucleotide sequence ID" value="NZ_JACIEI010000014.1"/>
</dbReference>
<proteinExistence type="inferred from homology"/>
<dbReference type="Gene3D" id="3.40.30.10">
    <property type="entry name" value="Glutaredoxin"/>
    <property type="match status" value="1"/>
</dbReference>
<dbReference type="GO" id="GO:0016491">
    <property type="term" value="F:oxidoreductase activity"/>
    <property type="evidence" value="ECO:0007669"/>
    <property type="project" value="UniProtKB-KW"/>
</dbReference>
<dbReference type="PANTHER" id="PTHR13887:SF14">
    <property type="entry name" value="DISULFIDE BOND FORMATION PROTEIN D"/>
    <property type="match status" value="1"/>
</dbReference>
<evidence type="ECO:0000256" key="2">
    <source>
        <dbReference type="ARBA" id="ARBA00005791"/>
    </source>
</evidence>
<keyword evidence="6" id="KW-0676">Redox-active center</keyword>
<keyword evidence="4" id="KW-0560">Oxidoreductase</keyword>
<dbReference type="InterPro" id="IPR013766">
    <property type="entry name" value="Thioredoxin_domain"/>
</dbReference>
<reference evidence="8 9" key="1">
    <citation type="submission" date="2020-08" db="EMBL/GenBank/DDBJ databases">
        <title>Genomic Encyclopedia of Type Strains, Phase IV (KMG-IV): sequencing the most valuable type-strain genomes for metagenomic binning, comparative biology and taxonomic classification.</title>
        <authorList>
            <person name="Goeker M."/>
        </authorList>
    </citation>
    <scope>NUCLEOTIDE SEQUENCE [LARGE SCALE GENOMIC DNA]</scope>
    <source>
        <strain evidence="8 9">DSM 102234</strain>
    </source>
</reference>
<keyword evidence="8" id="KW-0413">Isomerase</keyword>
<evidence type="ECO:0000256" key="6">
    <source>
        <dbReference type="ARBA" id="ARBA00023284"/>
    </source>
</evidence>
<evidence type="ECO:0000256" key="1">
    <source>
        <dbReference type="ARBA" id="ARBA00003565"/>
    </source>
</evidence>
<evidence type="ECO:0000259" key="7">
    <source>
        <dbReference type="PROSITE" id="PS51352"/>
    </source>
</evidence>
<dbReference type="PROSITE" id="PS51352">
    <property type="entry name" value="THIOREDOXIN_2"/>
    <property type="match status" value="1"/>
</dbReference>
<dbReference type="InterPro" id="IPR036249">
    <property type="entry name" value="Thioredoxin-like_sf"/>
</dbReference>
<dbReference type="PANTHER" id="PTHR13887">
    <property type="entry name" value="GLUTATHIONE S-TRANSFERASE KAPPA"/>
    <property type="match status" value="1"/>
</dbReference>
<name>A0A7W6EC28_9RHOB</name>
<evidence type="ECO:0000313" key="8">
    <source>
        <dbReference type="EMBL" id="MBB3995443.1"/>
    </source>
</evidence>
<evidence type="ECO:0000256" key="4">
    <source>
        <dbReference type="ARBA" id="ARBA00023002"/>
    </source>
</evidence>
<evidence type="ECO:0000256" key="5">
    <source>
        <dbReference type="ARBA" id="ARBA00023157"/>
    </source>
</evidence>
<comment type="similarity">
    <text evidence="2">Belongs to the thioredoxin family. DsbA subfamily.</text>
</comment>
<dbReference type="Pfam" id="PF13462">
    <property type="entry name" value="Thioredoxin_4"/>
    <property type="match status" value="1"/>
</dbReference>
<protein>
    <submittedName>
        <fullName evidence="8">Protein-disulfide isomerase</fullName>
    </submittedName>
</protein>
<dbReference type="InterPro" id="IPR012336">
    <property type="entry name" value="Thioredoxin-like_fold"/>
</dbReference>
<keyword evidence="3" id="KW-0732">Signal</keyword>
<dbReference type="SUPFAM" id="SSF52833">
    <property type="entry name" value="Thioredoxin-like"/>
    <property type="match status" value="1"/>
</dbReference>
<dbReference type="AlphaFoldDB" id="A0A7W6EC28"/>
<keyword evidence="9" id="KW-1185">Reference proteome</keyword>
<dbReference type="EMBL" id="JACIEI010000014">
    <property type="protein sequence ID" value="MBB3995443.1"/>
    <property type="molecule type" value="Genomic_DNA"/>
</dbReference>
<dbReference type="GO" id="GO:0016853">
    <property type="term" value="F:isomerase activity"/>
    <property type="evidence" value="ECO:0007669"/>
    <property type="project" value="UniProtKB-KW"/>
</dbReference>
<feature type="domain" description="Thioredoxin" evidence="7">
    <location>
        <begin position="25"/>
        <end position="212"/>
    </location>
</feature>
<evidence type="ECO:0000313" key="9">
    <source>
        <dbReference type="Proteomes" id="UP000530268"/>
    </source>
</evidence>
<organism evidence="8 9">
    <name type="scientific">Sulfitobacter undariae</name>
    <dbReference type="NCBI Taxonomy" id="1563671"/>
    <lineage>
        <taxon>Bacteria</taxon>
        <taxon>Pseudomonadati</taxon>
        <taxon>Pseudomonadota</taxon>
        <taxon>Alphaproteobacteria</taxon>
        <taxon>Rhodobacterales</taxon>
        <taxon>Roseobacteraceae</taxon>
        <taxon>Sulfitobacter</taxon>
    </lineage>
</organism>
<evidence type="ECO:0000256" key="3">
    <source>
        <dbReference type="ARBA" id="ARBA00022729"/>
    </source>
</evidence>
<comment type="function">
    <text evidence="1">May be required for disulfide bond formation in some proteins.</text>
</comment>